<dbReference type="Pfam" id="PF10502">
    <property type="entry name" value="Peptidase_S26"/>
    <property type="match status" value="1"/>
</dbReference>
<dbReference type="InterPro" id="IPR019533">
    <property type="entry name" value="Peptidase_S26"/>
</dbReference>
<accession>A0ABS6YEJ9</accession>
<organism evidence="2 3">
    <name type="scientific">Hoylesella nanceiensis</name>
    <dbReference type="NCBI Taxonomy" id="425941"/>
    <lineage>
        <taxon>Bacteria</taxon>
        <taxon>Pseudomonadati</taxon>
        <taxon>Bacteroidota</taxon>
        <taxon>Bacteroidia</taxon>
        <taxon>Bacteroidales</taxon>
        <taxon>Prevotellaceae</taxon>
        <taxon>Hoylesella</taxon>
    </lineage>
</organism>
<dbReference type="EMBL" id="JAHXCT010000003">
    <property type="protein sequence ID" value="MBW4769143.1"/>
    <property type="molecule type" value="Genomic_DNA"/>
</dbReference>
<evidence type="ECO:0000259" key="1">
    <source>
        <dbReference type="Pfam" id="PF10502"/>
    </source>
</evidence>
<sequence>MINKCIRFALIFAIALLLVFIVRRWMFTLYLVSVEKGSKTTQNTELVMVNKLSLGPIQRGDKVLMHCKNRYIGQIVALPGDTITIEKQLFVVPVRPQCPCSCCVNGGYLVVKCNGKMHVVCRHDIEGRVKHLLFLNL</sequence>
<keyword evidence="3" id="KW-1185">Reference proteome</keyword>
<proteinExistence type="predicted"/>
<reference evidence="2 3" key="1">
    <citation type="submission" date="2021-07" db="EMBL/GenBank/DDBJ databases">
        <title>Genomic diversity and antimicrobial resistance of Prevotella spp. isolated from chronic lung disease airways.</title>
        <authorList>
            <person name="Webb K.A."/>
            <person name="Olagoke O.S."/>
            <person name="Baird T."/>
            <person name="Neill J."/>
            <person name="Pham A."/>
            <person name="Wells T.J."/>
            <person name="Ramsay K.A."/>
            <person name="Bell S.C."/>
            <person name="Sarovich D.S."/>
            <person name="Price E.P."/>
        </authorList>
    </citation>
    <scope>NUCLEOTIDE SEQUENCE [LARGE SCALE GENOMIC DNA]</scope>
    <source>
        <strain evidence="2 3">SCHI0011.S.12</strain>
    </source>
</reference>
<evidence type="ECO:0000313" key="3">
    <source>
        <dbReference type="Proteomes" id="UP000788426"/>
    </source>
</evidence>
<evidence type="ECO:0000313" key="2">
    <source>
        <dbReference type="EMBL" id="MBW4769143.1"/>
    </source>
</evidence>
<gene>
    <name evidence="2" type="ORF">KZO38_05140</name>
</gene>
<feature type="domain" description="Peptidase S26" evidence="1">
    <location>
        <begin position="6"/>
        <end position="89"/>
    </location>
</feature>
<name>A0ABS6YEJ9_9BACT</name>
<dbReference type="Proteomes" id="UP000788426">
    <property type="component" value="Unassembled WGS sequence"/>
</dbReference>
<dbReference type="RefSeq" id="WP_219480721.1">
    <property type="nucleotide sequence ID" value="NZ_CAKAPR010000002.1"/>
</dbReference>
<comment type="caution">
    <text evidence="2">The sequence shown here is derived from an EMBL/GenBank/DDBJ whole genome shotgun (WGS) entry which is preliminary data.</text>
</comment>
<protein>
    <submittedName>
        <fullName evidence="2">S26 family signal peptidase</fullName>
    </submittedName>
</protein>